<keyword evidence="1" id="KW-0433">Leucine-rich repeat</keyword>
<dbReference type="InterPro" id="IPR032675">
    <property type="entry name" value="LRR_dom_sf"/>
</dbReference>
<evidence type="ECO:0000256" key="1">
    <source>
        <dbReference type="ARBA" id="ARBA00022614"/>
    </source>
</evidence>
<sequence length="363" mass="41726">CNTRVLQVLNESKRNTFPVLRDNMFAQFRKLKSLDLQQNAIFMVEDHAFSGLSKLTTLLLQHNNLKSVSEEVLVPMPRLIYLRIYDNPWSCQCPLDGLVRFLQVPSNRNLGNYAKCAEPASLKGEKLKTLKADVLCDEDTKAVDEEDPPAKLPSMKKNPEAMSLCRVQYFPQPRMDCSNKSELPNMPSEMHKIDLSRNGIKHLRPKHFLLSKDLKTLNLSSNNLQQIDTAAFSGLLHLHDLDLSNNSLRYFQYGVLEDLYFLRTLLLDNNPWTCDYNIHYLVYWLKLHPGVSYRGLFCSHPAEFRGWRVEDYVKTYNGECPIDKQTEGIDNEAAEILHKAQEHGAIISFILHKTIPSPVCLHI</sequence>
<keyword evidence="6" id="KW-1185">Reference proteome</keyword>
<dbReference type="PANTHER" id="PTHR24369:SF213">
    <property type="entry name" value="INSULIN LIKE GROWTH FACTOR BINDING PROTEIN ACID LABILE SUBUNIT"/>
    <property type="match status" value="1"/>
</dbReference>
<dbReference type="InterPro" id="IPR000483">
    <property type="entry name" value="Cys-rich_flank_reg_C"/>
</dbReference>
<dbReference type="Pfam" id="PF13855">
    <property type="entry name" value="LRR_8"/>
    <property type="match status" value="2"/>
</dbReference>
<dbReference type="Ensembl" id="ENSOSIT00000021455.1">
    <property type="protein sequence ID" value="ENSOSIP00000020318.1"/>
    <property type="gene ID" value="ENSOSIG00000010880.1"/>
</dbReference>
<feature type="domain" description="LRRCT" evidence="4">
    <location>
        <begin position="87"/>
        <end position="137"/>
    </location>
</feature>
<dbReference type="AlphaFoldDB" id="A0A8C7Y077"/>
<keyword evidence="2" id="KW-0732">Signal</keyword>
<keyword evidence="3" id="KW-0677">Repeat</keyword>
<proteinExistence type="predicted"/>
<evidence type="ECO:0000313" key="6">
    <source>
        <dbReference type="Proteomes" id="UP000694383"/>
    </source>
</evidence>
<dbReference type="SMART" id="SM00082">
    <property type="entry name" value="LRRCT"/>
    <property type="match status" value="2"/>
</dbReference>
<accession>A0A8C7Y077</accession>
<evidence type="ECO:0000313" key="5">
    <source>
        <dbReference type="Ensembl" id="ENSOSIP00000020318.1"/>
    </source>
</evidence>
<feature type="domain" description="LRRCT" evidence="4">
    <location>
        <begin position="270"/>
        <end position="321"/>
    </location>
</feature>
<dbReference type="InterPro" id="IPR003591">
    <property type="entry name" value="Leu-rich_rpt_typical-subtyp"/>
</dbReference>
<dbReference type="PANTHER" id="PTHR24369">
    <property type="entry name" value="ANTIGEN BSP, PUTATIVE-RELATED"/>
    <property type="match status" value="1"/>
</dbReference>
<dbReference type="SUPFAM" id="SSF52058">
    <property type="entry name" value="L domain-like"/>
    <property type="match status" value="1"/>
</dbReference>
<dbReference type="GO" id="GO:0005886">
    <property type="term" value="C:plasma membrane"/>
    <property type="evidence" value="ECO:0007669"/>
    <property type="project" value="TreeGrafter"/>
</dbReference>
<dbReference type="Proteomes" id="UP000694383">
    <property type="component" value="Unplaced"/>
</dbReference>
<dbReference type="InterPro" id="IPR050541">
    <property type="entry name" value="LRR_TM_domain-containing"/>
</dbReference>
<dbReference type="PROSITE" id="PS51450">
    <property type="entry name" value="LRR"/>
    <property type="match status" value="2"/>
</dbReference>
<reference evidence="5" key="2">
    <citation type="submission" date="2025-09" db="UniProtKB">
        <authorList>
            <consortium name="Ensembl"/>
        </authorList>
    </citation>
    <scope>IDENTIFICATION</scope>
</reference>
<protein>
    <submittedName>
        <fullName evidence="5">Leucine rich repeat containing 17</fullName>
    </submittedName>
</protein>
<evidence type="ECO:0000259" key="4">
    <source>
        <dbReference type="SMART" id="SM00082"/>
    </source>
</evidence>
<evidence type="ECO:0000256" key="2">
    <source>
        <dbReference type="ARBA" id="ARBA00022729"/>
    </source>
</evidence>
<organism evidence="5 6">
    <name type="scientific">Oryzias sinensis</name>
    <name type="common">Chinese medaka</name>
    <dbReference type="NCBI Taxonomy" id="183150"/>
    <lineage>
        <taxon>Eukaryota</taxon>
        <taxon>Metazoa</taxon>
        <taxon>Chordata</taxon>
        <taxon>Craniata</taxon>
        <taxon>Vertebrata</taxon>
        <taxon>Euteleostomi</taxon>
        <taxon>Actinopterygii</taxon>
        <taxon>Neopterygii</taxon>
        <taxon>Teleostei</taxon>
        <taxon>Neoteleostei</taxon>
        <taxon>Acanthomorphata</taxon>
        <taxon>Ovalentaria</taxon>
        <taxon>Atherinomorphae</taxon>
        <taxon>Beloniformes</taxon>
        <taxon>Adrianichthyidae</taxon>
        <taxon>Oryziinae</taxon>
        <taxon>Oryzias</taxon>
    </lineage>
</organism>
<dbReference type="SMART" id="SM00369">
    <property type="entry name" value="LRR_TYP"/>
    <property type="match status" value="4"/>
</dbReference>
<dbReference type="InterPro" id="IPR001611">
    <property type="entry name" value="Leu-rich_rpt"/>
</dbReference>
<dbReference type="GeneTree" id="ENSGT00940000156400"/>
<dbReference type="Pfam" id="PF01463">
    <property type="entry name" value="LRRCT"/>
    <property type="match status" value="2"/>
</dbReference>
<reference evidence="5" key="1">
    <citation type="submission" date="2025-08" db="UniProtKB">
        <authorList>
            <consortium name="Ensembl"/>
        </authorList>
    </citation>
    <scope>IDENTIFICATION</scope>
</reference>
<evidence type="ECO:0000256" key="3">
    <source>
        <dbReference type="ARBA" id="ARBA00022737"/>
    </source>
</evidence>
<name>A0A8C7Y077_9TELE</name>
<dbReference type="Gene3D" id="3.80.10.10">
    <property type="entry name" value="Ribonuclease Inhibitor"/>
    <property type="match status" value="2"/>
</dbReference>